<dbReference type="Gene3D" id="2.40.50.1020">
    <property type="entry name" value="LytTr DNA-binding domain"/>
    <property type="match status" value="1"/>
</dbReference>
<dbReference type="SUPFAM" id="SSF52172">
    <property type="entry name" value="CheY-like"/>
    <property type="match status" value="1"/>
</dbReference>
<feature type="domain" description="HTH LytTR-type" evidence="3">
    <location>
        <begin position="132"/>
        <end position="231"/>
    </location>
</feature>
<dbReference type="Pfam" id="PF00072">
    <property type="entry name" value="Response_reg"/>
    <property type="match status" value="1"/>
</dbReference>
<dbReference type="PANTHER" id="PTHR37299">
    <property type="entry name" value="TRANSCRIPTIONAL REGULATOR-RELATED"/>
    <property type="match status" value="1"/>
</dbReference>
<dbReference type="SMART" id="SM00850">
    <property type="entry name" value="LytTR"/>
    <property type="match status" value="1"/>
</dbReference>
<evidence type="ECO:0000313" key="5">
    <source>
        <dbReference type="Proteomes" id="UP000824099"/>
    </source>
</evidence>
<comment type="caution">
    <text evidence="4">The sequence shown here is derived from an EMBL/GenBank/DDBJ whole genome shotgun (WGS) entry which is preliminary data.</text>
</comment>
<dbReference type="PROSITE" id="PS50930">
    <property type="entry name" value="HTH_LYTTR"/>
    <property type="match status" value="1"/>
</dbReference>
<dbReference type="Pfam" id="PF04397">
    <property type="entry name" value="LytTR"/>
    <property type="match status" value="1"/>
</dbReference>
<dbReference type="InterPro" id="IPR001789">
    <property type="entry name" value="Sig_transdc_resp-reg_receiver"/>
</dbReference>
<reference evidence="4" key="1">
    <citation type="submission" date="2020-10" db="EMBL/GenBank/DDBJ databases">
        <authorList>
            <person name="Gilroy R."/>
        </authorList>
    </citation>
    <scope>NUCLEOTIDE SEQUENCE</scope>
    <source>
        <strain evidence="4">CHK160-1198</strain>
    </source>
</reference>
<dbReference type="Gene3D" id="3.40.50.2300">
    <property type="match status" value="1"/>
</dbReference>
<feature type="domain" description="Response regulatory" evidence="2">
    <location>
        <begin position="3"/>
        <end position="121"/>
    </location>
</feature>
<keyword evidence="1" id="KW-0597">Phosphoprotein</keyword>
<evidence type="ECO:0000313" key="4">
    <source>
        <dbReference type="EMBL" id="HIU63670.1"/>
    </source>
</evidence>
<dbReference type="PROSITE" id="PS50110">
    <property type="entry name" value="RESPONSE_REGULATORY"/>
    <property type="match status" value="1"/>
</dbReference>
<evidence type="ECO:0000259" key="3">
    <source>
        <dbReference type="PROSITE" id="PS50930"/>
    </source>
</evidence>
<dbReference type="PANTHER" id="PTHR37299:SF1">
    <property type="entry name" value="STAGE 0 SPORULATION PROTEIN A HOMOLOG"/>
    <property type="match status" value="1"/>
</dbReference>
<dbReference type="Proteomes" id="UP000824099">
    <property type="component" value="Unassembled WGS sequence"/>
</dbReference>
<dbReference type="AlphaFoldDB" id="A0A9D1MNC0"/>
<dbReference type="GO" id="GO:0000156">
    <property type="term" value="F:phosphorelay response regulator activity"/>
    <property type="evidence" value="ECO:0007669"/>
    <property type="project" value="InterPro"/>
</dbReference>
<organism evidence="4 5">
    <name type="scientific">Candidatus Avacidaminococcus intestinavium</name>
    <dbReference type="NCBI Taxonomy" id="2840684"/>
    <lineage>
        <taxon>Bacteria</taxon>
        <taxon>Bacillati</taxon>
        <taxon>Bacillota</taxon>
        <taxon>Negativicutes</taxon>
        <taxon>Acidaminococcales</taxon>
        <taxon>Acidaminococcaceae</taxon>
        <taxon>Acidaminococcaceae incertae sedis</taxon>
        <taxon>Candidatus Avacidaminococcus</taxon>
    </lineage>
</organism>
<dbReference type="CDD" id="cd00156">
    <property type="entry name" value="REC"/>
    <property type="match status" value="1"/>
</dbReference>
<reference evidence="4" key="2">
    <citation type="journal article" date="2021" name="PeerJ">
        <title>Extensive microbial diversity within the chicken gut microbiome revealed by metagenomics and culture.</title>
        <authorList>
            <person name="Gilroy R."/>
            <person name="Ravi A."/>
            <person name="Getino M."/>
            <person name="Pursley I."/>
            <person name="Horton D.L."/>
            <person name="Alikhan N.F."/>
            <person name="Baker D."/>
            <person name="Gharbi K."/>
            <person name="Hall N."/>
            <person name="Watson M."/>
            <person name="Adriaenssens E.M."/>
            <person name="Foster-Nyarko E."/>
            <person name="Jarju S."/>
            <person name="Secka A."/>
            <person name="Antonio M."/>
            <person name="Oren A."/>
            <person name="Chaudhuri R.R."/>
            <person name="La Ragione R."/>
            <person name="Hildebrand F."/>
            <person name="Pallen M.J."/>
        </authorList>
    </citation>
    <scope>NUCLEOTIDE SEQUENCE</scope>
    <source>
        <strain evidence="4">CHK160-1198</strain>
    </source>
</reference>
<accession>A0A9D1MNC0</accession>
<dbReference type="SMART" id="SM00448">
    <property type="entry name" value="REC"/>
    <property type="match status" value="1"/>
</dbReference>
<dbReference type="EMBL" id="DVNI01000021">
    <property type="protein sequence ID" value="HIU63670.1"/>
    <property type="molecule type" value="Genomic_DNA"/>
</dbReference>
<dbReference type="GO" id="GO:0003677">
    <property type="term" value="F:DNA binding"/>
    <property type="evidence" value="ECO:0007669"/>
    <property type="project" value="InterPro"/>
</dbReference>
<feature type="modified residue" description="4-aspartylphosphate" evidence="1">
    <location>
        <position position="58"/>
    </location>
</feature>
<sequence>MFYIAICDDEWSAIDLLTGYLHELKSPKLRLTTDPFLTGTELVTRYQQGYKYDIVILDMLMAPLNGIETAKIIRTYDTDVPILIVTRTVEYAVEGYQVNAYRYILKPVDKPYFQKEILTILASLAKTSDSYFSFTNDKGLFKIKTSNIYYFESNMRTISVCHKNGKAEFTGKISDIEGSLIEHHFIRIHKSYVVNLKHIKNIFKEVITLDNGEELPLSKHRSKELRQLFLSYIKDTI</sequence>
<dbReference type="InterPro" id="IPR011006">
    <property type="entry name" value="CheY-like_superfamily"/>
</dbReference>
<evidence type="ECO:0000256" key="1">
    <source>
        <dbReference type="PROSITE-ProRule" id="PRU00169"/>
    </source>
</evidence>
<gene>
    <name evidence="4" type="ORF">IAB06_01335</name>
</gene>
<name>A0A9D1MNC0_9FIRM</name>
<evidence type="ECO:0000259" key="2">
    <source>
        <dbReference type="PROSITE" id="PS50110"/>
    </source>
</evidence>
<protein>
    <submittedName>
        <fullName evidence="4">Response regulator transcription factor</fullName>
    </submittedName>
</protein>
<proteinExistence type="predicted"/>
<dbReference type="InterPro" id="IPR007492">
    <property type="entry name" value="LytTR_DNA-bd_dom"/>
</dbReference>
<dbReference type="InterPro" id="IPR046947">
    <property type="entry name" value="LytR-like"/>
</dbReference>